<accession>A0A098S7E3</accession>
<dbReference type="InterPro" id="IPR009061">
    <property type="entry name" value="DNA-bd_dom_put_sf"/>
</dbReference>
<keyword evidence="3" id="KW-1185">Reference proteome</keyword>
<dbReference type="Pfam" id="PF12728">
    <property type="entry name" value="HTH_17"/>
    <property type="match status" value="1"/>
</dbReference>
<dbReference type="InterPro" id="IPR010093">
    <property type="entry name" value="SinI_DNA-bd"/>
</dbReference>
<dbReference type="NCBIfam" id="TIGR01764">
    <property type="entry name" value="excise"/>
    <property type="match status" value="1"/>
</dbReference>
<gene>
    <name evidence="2" type="ORF">IX84_11520</name>
</gene>
<reference evidence="2 3" key="1">
    <citation type="journal article" date="2014" name="Int. J. Syst. Evol. Microbiol.">
        <title>Phaeodactylibacter xiamenensis gen. nov., sp. nov., a member of the family Saprospiraceae isolated from the marine alga Phaeodactylum tricornutum.</title>
        <authorList>
            <person name="Chen Z.Jr."/>
            <person name="Lei X."/>
            <person name="Lai Q."/>
            <person name="Li Y."/>
            <person name="Zhang B."/>
            <person name="Zhang J."/>
            <person name="Zhang H."/>
            <person name="Yang L."/>
            <person name="Zheng W."/>
            <person name="Tian Y."/>
            <person name="Yu Z."/>
            <person name="Xu H.Jr."/>
            <person name="Zheng T."/>
        </authorList>
    </citation>
    <scope>NUCLEOTIDE SEQUENCE [LARGE SCALE GENOMIC DNA]</scope>
    <source>
        <strain evidence="2 3">KD52</strain>
    </source>
</reference>
<comment type="caution">
    <text evidence="2">The sequence shown here is derived from an EMBL/GenBank/DDBJ whole genome shotgun (WGS) entry which is preliminary data.</text>
</comment>
<sequence length="112" mass="12612">MKTEQHSNSFTLPHSISQEQITNAAKALGLQPALLATMLKDYGLIRSYGRTTNQAQLNQKPILTVLEASRLLGVSKRTIYRLLKDGSLPYHKNEDRTLLLRADIDHLLNQTT</sequence>
<evidence type="ECO:0000313" key="3">
    <source>
        <dbReference type="Proteomes" id="UP000029736"/>
    </source>
</evidence>
<dbReference type="OrthoDB" id="1003442at2"/>
<organism evidence="2 3">
    <name type="scientific">Phaeodactylibacter xiamenensis</name>
    <dbReference type="NCBI Taxonomy" id="1524460"/>
    <lineage>
        <taxon>Bacteria</taxon>
        <taxon>Pseudomonadati</taxon>
        <taxon>Bacteroidota</taxon>
        <taxon>Saprospiria</taxon>
        <taxon>Saprospirales</taxon>
        <taxon>Haliscomenobacteraceae</taxon>
        <taxon>Phaeodactylibacter</taxon>
    </lineage>
</organism>
<evidence type="ECO:0000259" key="1">
    <source>
        <dbReference type="Pfam" id="PF12728"/>
    </source>
</evidence>
<dbReference type="RefSeq" id="WP_044220166.1">
    <property type="nucleotide sequence ID" value="NZ_JBKAGJ010000037.1"/>
</dbReference>
<feature type="domain" description="Helix-turn-helix" evidence="1">
    <location>
        <begin position="63"/>
        <end position="110"/>
    </location>
</feature>
<dbReference type="Proteomes" id="UP000029736">
    <property type="component" value="Unassembled WGS sequence"/>
</dbReference>
<name>A0A098S7E3_9BACT</name>
<dbReference type="SUPFAM" id="SSF46955">
    <property type="entry name" value="Putative DNA-binding domain"/>
    <property type="match status" value="1"/>
</dbReference>
<dbReference type="InterPro" id="IPR041657">
    <property type="entry name" value="HTH_17"/>
</dbReference>
<evidence type="ECO:0000313" key="2">
    <source>
        <dbReference type="EMBL" id="KGE88021.1"/>
    </source>
</evidence>
<dbReference type="STRING" id="1524460.IX84_11520"/>
<dbReference type="EMBL" id="JPOS01000026">
    <property type="protein sequence ID" value="KGE88021.1"/>
    <property type="molecule type" value="Genomic_DNA"/>
</dbReference>
<protein>
    <recommendedName>
        <fullName evidence="1">Helix-turn-helix domain-containing protein</fullName>
    </recommendedName>
</protein>
<proteinExistence type="predicted"/>
<dbReference type="AlphaFoldDB" id="A0A098S7E3"/>
<dbReference type="GO" id="GO:0003677">
    <property type="term" value="F:DNA binding"/>
    <property type="evidence" value="ECO:0007669"/>
    <property type="project" value="InterPro"/>
</dbReference>